<organism evidence="1 2">
    <name type="scientific">Cichorium intybus</name>
    <name type="common">Chicory</name>
    <dbReference type="NCBI Taxonomy" id="13427"/>
    <lineage>
        <taxon>Eukaryota</taxon>
        <taxon>Viridiplantae</taxon>
        <taxon>Streptophyta</taxon>
        <taxon>Embryophyta</taxon>
        <taxon>Tracheophyta</taxon>
        <taxon>Spermatophyta</taxon>
        <taxon>Magnoliopsida</taxon>
        <taxon>eudicotyledons</taxon>
        <taxon>Gunneridae</taxon>
        <taxon>Pentapetalae</taxon>
        <taxon>asterids</taxon>
        <taxon>campanulids</taxon>
        <taxon>Asterales</taxon>
        <taxon>Asteraceae</taxon>
        <taxon>Cichorioideae</taxon>
        <taxon>Cichorieae</taxon>
        <taxon>Cichoriinae</taxon>
        <taxon>Cichorium</taxon>
    </lineage>
</organism>
<accession>A0ACB9FBS5</accession>
<proteinExistence type="predicted"/>
<evidence type="ECO:0000313" key="2">
    <source>
        <dbReference type="Proteomes" id="UP001055811"/>
    </source>
</evidence>
<comment type="caution">
    <text evidence="1">The sequence shown here is derived from an EMBL/GenBank/DDBJ whole genome shotgun (WGS) entry which is preliminary data.</text>
</comment>
<protein>
    <submittedName>
        <fullName evidence="1">Uncharacterized protein</fullName>
    </submittedName>
</protein>
<dbReference type="Proteomes" id="UP001055811">
    <property type="component" value="Linkage Group LG03"/>
</dbReference>
<evidence type="ECO:0000313" key="1">
    <source>
        <dbReference type="EMBL" id="KAI3768305.1"/>
    </source>
</evidence>
<reference evidence="1 2" key="2">
    <citation type="journal article" date="2022" name="Mol. Ecol. Resour.">
        <title>The genomes of chicory, endive, great burdock and yacon provide insights into Asteraceae paleo-polyploidization history and plant inulin production.</title>
        <authorList>
            <person name="Fan W."/>
            <person name="Wang S."/>
            <person name="Wang H."/>
            <person name="Wang A."/>
            <person name="Jiang F."/>
            <person name="Liu H."/>
            <person name="Zhao H."/>
            <person name="Xu D."/>
            <person name="Zhang Y."/>
        </authorList>
    </citation>
    <scope>NUCLEOTIDE SEQUENCE [LARGE SCALE GENOMIC DNA]</scope>
    <source>
        <strain evidence="2">cv. Punajuju</strain>
        <tissue evidence="1">Leaves</tissue>
    </source>
</reference>
<reference evidence="2" key="1">
    <citation type="journal article" date="2022" name="Mol. Ecol. Resour.">
        <title>The genomes of chicory, endive, great burdock and yacon provide insights into Asteraceae palaeo-polyploidization history and plant inulin production.</title>
        <authorList>
            <person name="Fan W."/>
            <person name="Wang S."/>
            <person name="Wang H."/>
            <person name="Wang A."/>
            <person name="Jiang F."/>
            <person name="Liu H."/>
            <person name="Zhao H."/>
            <person name="Xu D."/>
            <person name="Zhang Y."/>
        </authorList>
    </citation>
    <scope>NUCLEOTIDE SEQUENCE [LARGE SCALE GENOMIC DNA]</scope>
    <source>
        <strain evidence="2">cv. Punajuju</strain>
    </source>
</reference>
<name>A0ACB9FBS5_CICIN</name>
<dbReference type="EMBL" id="CM042011">
    <property type="protein sequence ID" value="KAI3768305.1"/>
    <property type="molecule type" value="Genomic_DNA"/>
</dbReference>
<gene>
    <name evidence="1" type="ORF">L2E82_18873</name>
</gene>
<keyword evidence="2" id="KW-1185">Reference proteome</keyword>
<sequence length="296" mass="32931">MCDFSTNSDTIDKHWDAHLSLYLLHTSCLVLCLTEIVAYICSSDAIISGFAADLQESSNLSYIAPVLVFCVFVARKLMNEFEEHWGISYIIKTRDFVSLFLISVFLELVIGRIRSGRHMDEDPAVGNPVYFDCGDPDILGSFYTWTCTYQMIQASALKYNALKVTDKLSHDANKDLNANENTHLLNKEDDVHINTIMPSTSLTSQDTENQCIVHQKLDGSVKKKHGSISDKLVKILKKIVEQLLAPPTLGSGLRATVGVVFVNKLSRGITFAPIGLTELFNSGGAIVEINYEMEKQ</sequence>